<keyword evidence="1" id="KW-0646">Protease inhibitor</keyword>
<dbReference type="HOGENOM" id="CLU_2318245_0_0_11"/>
<name>Q47PR8_THEFY</name>
<protein>
    <recommendedName>
        <fullName evidence="3">Proteinase inhibitor I42 chagasin domain-containing protein</fullName>
    </recommendedName>
</protein>
<dbReference type="OrthoDB" id="9794834at2"/>
<evidence type="ECO:0000256" key="2">
    <source>
        <dbReference type="ARBA" id="ARBA00022704"/>
    </source>
</evidence>
<accession>Q47PR8</accession>
<dbReference type="RefSeq" id="WP_011291946.1">
    <property type="nucleotide sequence ID" value="NC_007333.1"/>
</dbReference>
<dbReference type="eggNOG" id="COG5513">
    <property type="taxonomic scope" value="Bacteria"/>
</dbReference>
<evidence type="ECO:0000256" key="1">
    <source>
        <dbReference type="ARBA" id="ARBA00022690"/>
    </source>
</evidence>
<keyword evidence="2" id="KW-0789">Thiol protease inhibitor</keyword>
<organism evidence="4">
    <name type="scientific">Thermobifida fusca (strain YX)</name>
    <dbReference type="NCBI Taxonomy" id="269800"/>
    <lineage>
        <taxon>Bacteria</taxon>
        <taxon>Bacillati</taxon>
        <taxon>Actinomycetota</taxon>
        <taxon>Actinomycetes</taxon>
        <taxon>Streptosporangiales</taxon>
        <taxon>Nocardiopsidaceae</taxon>
        <taxon>Thermobifida</taxon>
    </lineage>
</organism>
<dbReference type="PANTHER" id="PTHR36530:SF1">
    <property type="entry name" value="AMOEBIASIN-1"/>
    <property type="match status" value="1"/>
</dbReference>
<dbReference type="Pfam" id="PF09394">
    <property type="entry name" value="Inhibitor_I42"/>
    <property type="match status" value="1"/>
</dbReference>
<feature type="domain" description="Proteinase inhibitor I42 chagasin" evidence="3">
    <location>
        <begin position="15"/>
        <end position="100"/>
    </location>
</feature>
<dbReference type="GO" id="GO:0004869">
    <property type="term" value="F:cysteine-type endopeptidase inhibitor activity"/>
    <property type="evidence" value="ECO:0007669"/>
    <property type="project" value="UniProtKB-KW"/>
</dbReference>
<proteinExistence type="predicted"/>
<gene>
    <name evidence="4" type="ordered locus">Tfu_1515</name>
</gene>
<dbReference type="PANTHER" id="PTHR36530">
    <property type="entry name" value="INHIBITOR OF CYSTEINE PEPTIDASE"/>
    <property type="match status" value="1"/>
</dbReference>
<dbReference type="InterPro" id="IPR052781">
    <property type="entry name" value="Cys_protease_inhibitor_I42"/>
</dbReference>
<dbReference type="InterPro" id="IPR036331">
    <property type="entry name" value="Chagasin-like_sf"/>
</dbReference>
<dbReference type="SUPFAM" id="SSF141066">
    <property type="entry name" value="ICP-like"/>
    <property type="match status" value="1"/>
</dbReference>
<dbReference type="Gene3D" id="2.60.40.2020">
    <property type="match status" value="1"/>
</dbReference>
<sequence>MAEVQVTDSGRVTSRVGDTVVVRLPENAATGYVWSVASLGDGLLLEEDSGSPVGSLSGGAPGEHVVRVQAEEPGTWHIDLQLARGWEAGPAEEKRITVEVS</sequence>
<dbReference type="InterPro" id="IPR018990">
    <property type="entry name" value="Prot_inh_I42_chagasin"/>
</dbReference>
<dbReference type="KEGG" id="tfu:Tfu_1515"/>
<evidence type="ECO:0000259" key="3">
    <source>
        <dbReference type="Pfam" id="PF09394"/>
    </source>
</evidence>
<evidence type="ECO:0000313" key="4">
    <source>
        <dbReference type="EMBL" id="AAZ55551.1"/>
    </source>
</evidence>
<dbReference type="EMBL" id="CP000088">
    <property type="protein sequence ID" value="AAZ55551.1"/>
    <property type="molecule type" value="Genomic_DNA"/>
</dbReference>
<dbReference type="AlphaFoldDB" id="Q47PR8"/>
<reference evidence="4" key="1">
    <citation type="submission" date="2005-07" db="EMBL/GenBank/DDBJ databases">
        <title>Complete sequence of Thermobifida fusca YX.</title>
        <authorList>
            <consortium name="US DOE Joint Genome Institute"/>
            <person name="Copeland A."/>
            <person name="Lucas S."/>
            <person name="Lapidus A."/>
            <person name="Barry K."/>
            <person name="Detter J.C."/>
            <person name="Glavina T."/>
            <person name="Hammon N."/>
            <person name="Israni S."/>
            <person name="Pitluck S."/>
            <person name="Di Bartolo G."/>
            <person name="Chain P."/>
            <person name="Schmutz J."/>
            <person name="Larimer F."/>
            <person name="Land M."/>
            <person name="Lykidis A."/>
            <person name="Richardson P."/>
        </authorList>
    </citation>
    <scope>NUCLEOTIDE SEQUENCE</scope>
    <source>
        <strain evidence="4">YX</strain>
    </source>
</reference>